<reference evidence="1 2" key="1">
    <citation type="submission" date="2019-12" db="EMBL/GenBank/DDBJ databases">
        <authorList>
            <person name="Woiski C."/>
        </authorList>
    </citation>
    <scope>NUCLEOTIDE SEQUENCE [LARGE SCALE GENOMIC DNA]</scope>
    <source>
        <strain evidence="1 2">BOE100</strain>
    </source>
</reference>
<dbReference type="Proteomes" id="UP000442695">
    <property type="component" value="Unassembled WGS sequence"/>
</dbReference>
<dbReference type="EMBL" id="WOWR01000045">
    <property type="protein sequence ID" value="KAF0252196.1"/>
    <property type="molecule type" value="Genomic_DNA"/>
</dbReference>
<protein>
    <submittedName>
        <fullName evidence="1">Uncharacterized protein</fullName>
    </submittedName>
</protein>
<dbReference type="SUPFAM" id="SSF52540">
    <property type="entry name" value="P-loop containing nucleoside triphosphate hydrolases"/>
    <property type="match status" value="1"/>
</dbReference>
<dbReference type="AlphaFoldDB" id="A0A379L0X7"/>
<name>A0A379L0X7_PSEPU</name>
<evidence type="ECO:0000313" key="1">
    <source>
        <dbReference type="EMBL" id="KAF0252196.1"/>
    </source>
</evidence>
<accession>A0A379L0X7</accession>
<dbReference type="InterPro" id="IPR027417">
    <property type="entry name" value="P-loop_NTPase"/>
</dbReference>
<organism evidence="1 2">
    <name type="scientific">Pseudomonas putida</name>
    <name type="common">Arthrobacter siderocapsulatus</name>
    <dbReference type="NCBI Taxonomy" id="303"/>
    <lineage>
        <taxon>Bacteria</taxon>
        <taxon>Pseudomonadati</taxon>
        <taxon>Pseudomonadota</taxon>
        <taxon>Gammaproteobacteria</taxon>
        <taxon>Pseudomonadales</taxon>
        <taxon>Pseudomonadaceae</taxon>
        <taxon>Pseudomonas</taxon>
    </lineage>
</organism>
<evidence type="ECO:0000313" key="2">
    <source>
        <dbReference type="Proteomes" id="UP000442695"/>
    </source>
</evidence>
<sequence length="246" mass="27754">MKILHCQLQMQAKKQVFSALHLNDLVFLQGKPLSGKSTVLSFLFSRIDSARKIWPIVIRSSHTHLCGSLRQSLVSALGLPDWIVKDSPRTLLSLLREINSSGISVVLVIDDADAFVSGPRSKYPELCEFILFLRREINYLKFVVTVTNFNSVGAMARDFQFSRHCVLELQCWPIGSEFRQFVVYVARAYNIERQQVIEEDFLASLHYSACGATGSVIQTIKVLAMSGVLAKGQVATPRHISHLWRF</sequence>
<proteinExistence type="predicted"/>
<dbReference type="RefSeq" id="WP_147286513.1">
    <property type="nucleotide sequence ID" value="NZ_UGUZ01000001.1"/>
</dbReference>
<dbReference type="Gene3D" id="3.40.50.300">
    <property type="entry name" value="P-loop containing nucleotide triphosphate hydrolases"/>
    <property type="match status" value="1"/>
</dbReference>
<gene>
    <name evidence="1" type="ORF">GN299_24755</name>
</gene>
<comment type="caution">
    <text evidence="1">The sequence shown here is derived from an EMBL/GenBank/DDBJ whole genome shotgun (WGS) entry which is preliminary data.</text>
</comment>